<evidence type="ECO:0000313" key="1">
    <source>
        <dbReference type="EMBL" id="MBC5695935.1"/>
    </source>
</evidence>
<evidence type="ECO:0000313" key="2">
    <source>
        <dbReference type="Proteomes" id="UP000641741"/>
    </source>
</evidence>
<dbReference type="InterPro" id="IPR038084">
    <property type="entry name" value="PduO/GlcC-like_sf"/>
</dbReference>
<gene>
    <name evidence="1" type="ORF">H8S02_08250</name>
</gene>
<organism evidence="1 2">
    <name type="scientific">Agathobaculum hominis</name>
    <dbReference type="NCBI Taxonomy" id="2763014"/>
    <lineage>
        <taxon>Bacteria</taxon>
        <taxon>Bacillati</taxon>
        <taxon>Bacillota</taxon>
        <taxon>Clostridia</taxon>
        <taxon>Eubacteriales</taxon>
        <taxon>Butyricicoccaceae</taxon>
        <taxon>Agathobaculum</taxon>
    </lineage>
</organism>
<dbReference type="PANTHER" id="PTHR28255">
    <property type="match status" value="1"/>
</dbReference>
<dbReference type="Proteomes" id="UP000641741">
    <property type="component" value="Unassembled WGS sequence"/>
</dbReference>
<protein>
    <submittedName>
        <fullName evidence="1">Heme-binding protein</fullName>
    </submittedName>
</protein>
<proteinExistence type="predicted"/>
<keyword evidence="2" id="KW-1185">Reference proteome</keyword>
<comment type="caution">
    <text evidence="1">The sequence shown here is derived from an EMBL/GenBank/DDBJ whole genome shotgun (WGS) entry which is preliminary data.</text>
</comment>
<dbReference type="Pfam" id="PF03928">
    <property type="entry name" value="HbpS-like"/>
    <property type="match status" value="1"/>
</dbReference>
<dbReference type="SUPFAM" id="SSF143744">
    <property type="entry name" value="GlcG-like"/>
    <property type="match status" value="1"/>
</dbReference>
<reference evidence="1 2" key="1">
    <citation type="submission" date="2020-08" db="EMBL/GenBank/DDBJ databases">
        <title>Genome public.</title>
        <authorList>
            <person name="Liu C."/>
            <person name="Sun Q."/>
        </authorList>
    </citation>
    <scope>NUCLEOTIDE SEQUENCE [LARGE SCALE GENOMIC DNA]</scope>
    <source>
        <strain evidence="1 2">M2</strain>
    </source>
</reference>
<dbReference type="EMBL" id="JACOPK010000006">
    <property type="protein sequence ID" value="MBC5695935.1"/>
    <property type="molecule type" value="Genomic_DNA"/>
</dbReference>
<accession>A0ABR7GNP3</accession>
<dbReference type="InterPro" id="IPR010371">
    <property type="entry name" value="YBR137W-like"/>
</dbReference>
<name>A0ABR7GNP3_9FIRM</name>
<dbReference type="RefSeq" id="WP_186970122.1">
    <property type="nucleotide sequence ID" value="NZ_JACOPK010000006.1"/>
</dbReference>
<dbReference type="InterPro" id="IPR005624">
    <property type="entry name" value="PduO/GlcC-like"/>
</dbReference>
<sequence length="154" mass="17292">MQDFKTMRDMCAEQEEKFQFERFSRRDALNIGLKLIENAEKQAQPVAVEITVNGLVVFRYFMEGSRPESELWLARKRNAVELTESSSLRMFAEMEAAGQTFVDRKLCGDDYAAGGGFPIALRGTGVIGSICVSGFDDHLDDHQLVINTLAEYLA</sequence>
<dbReference type="PANTHER" id="PTHR28255:SF1">
    <property type="entry name" value="UPF0303 PROTEIN YBR137W"/>
    <property type="match status" value="1"/>
</dbReference>
<dbReference type="Gene3D" id="3.30.450.150">
    <property type="entry name" value="Haem-degrading domain"/>
    <property type="match status" value="1"/>
</dbReference>